<proteinExistence type="predicted"/>
<protein>
    <submittedName>
        <fullName evidence="2">Uncharacterized protein</fullName>
    </submittedName>
</protein>
<organism evidence="2 3">
    <name type="scientific">Sphagnurus paluster</name>
    <dbReference type="NCBI Taxonomy" id="117069"/>
    <lineage>
        <taxon>Eukaryota</taxon>
        <taxon>Fungi</taxon>
        <taxon>Dikarya</taxon>
        <taxon>Basidiomycota</taxon>
        <taxon>Agaricomycotina</taxon>
        <taxon>Agaricomycetes</taxon>
        <taxon>Agaricomycetidae</taxon>
        <taxon>Agaricales</taxon>
        <taxon>Tricholomatineae</taxon>
        <taxon>Lyophyllaceae</taxon>
        <taxon>Sphagnurus</taxon>
    </lineage>
</organism>
<dbReference type="OrthoDB" id="6105938at2759"/>
<dbReference type="AlphaFoldDB" id="A0A9P7GLJ2"/>
<keyword evidence="3" id="KW-1185">Reference proteome</keyword>
<dbReference type="EMBL" id="JABCKI010000141">
    <property type="protein sequence ID" value="KAG5652283.1"/>
    <property type="molecule type" value="Genomic_DNA"/>
</dbReference>
<dbReference type="Proteomes" id="UP000717328">
    <property type="component" value="Unassembled WGS sequence"/>
</dbReference>
<reference evidence="2" key="1">
    <citation type="submission" date="2021-02" db="EMBL/GenBank/DDBJ databases">
        <authorList>
            <person name="Nieuwenhuis M."/>
            <person name="Van De Peppel L.J.J."/>
        </authorList>
    </citation>
    <scope>NUCLEOTIDE SEQUENCE</scope>
    <source>
        <strain evidence="2">D49</strain>
    </source>
</reference>
<evidence type="ECO:0000256" key="1">
    <source>
        <dbReference type="SAM" id="MobiDB-lite"/>
    </source>
</evidence>
<reference evidence="2" key="2">
    <citation type="submission" date="2021-10" db="EMBL/GenBank/DDBJ databases">
        <title>Phylogenomics reveals ancestral predisposition of the termite-cultivated fungus Termitomyces towards a domesticated lifestyle.</title>
        <authorList>
            <person name="Auxier B."/>
            <person name="Grum-Grzhimaylo A."/>
            <person name="Cardenas M.E."/>
            <person name="Lodge J.D."/>
            <person name="Laessoe T."/>
            <person name="Pedersen O."/>
            <person name="Smith M.E."/>
            <person name="Kuyper T.W."/>
            <person name="Franco-Molano E.A."/>
            <person name="Baroni T.J."/>
            <person name="Aanen D.K."/>
        </authorList>
    </citation>
    <scope>NUCLEOTIDE SEQUENCE</scope>
    <source>
        <strain evidence="2">D49</strain>
    </source>
</reference>
<feature type="compositionally biased region" description="Basic and acidic residues" evidence="1">
    <location>
        <begin position="1"/>
        <end position="17"/>
    </location>
</feature>
<gene>
    <name evidence="2" type="ORF">H0H81_005543</name>
</gene>
<accession>A0A9P7GLJ2</accession>
<sequence length="217" mass="24456">MSELKLDPKLDVVETSRAHAPSTVPSHLSTPQPPDHSREQRTAAQLPLVIDAPNDTRLTALKRSRSDSLVFTPNKKGKAKENTELLAFLYDLEDDLTCPMYVLDTLLKPPSCVTCRAELSEETPVIPNFAMDATIEKHIAVLGKNGIEEWKPGGSKYQDRQERKQIWRKIVAERTQVAKTKVVPLDLTAYANDLNADYVSLEAATSAPRRRRRTRRR</sequence>
<name>A0A9P7GLJ2_9AGAR</name>
<comment type="caution">
    <text evidence="2">The sequence shown here is derived from an EMBL/GenBank/DDBJ whole genome shotgun (WGS) entry which is preliminary data.</text>
</comment>
<feature type="region of interest" description="Disordered" evidence="1">
    <location>
        <begin position="1"/>
        <end position="41"/>
    </location>
</feature>
<evidence type="ECO:0000313" key="3">
    <source>
        <dbReference type="Proteomes" id="UP000717328"/>
    </source>
</evidence>
<evidence type="ECO:0000313" key="2">
    <source>
        <dbReference type="EMBL" id="KAG5652283.1"/>
    </source>
</evidence>